<dbReference type="InterPro" id="IPR000962">
    <property type="entry name" value="Znf_DskA_TraR"/>
</dbReference>
<gene>
    <name evidence="6" type="ORF">KRR39_07040</name>
</gene>
<sequence>MDTAEVLREKLAEIDDQMGQLEERPDDQGSISFGKRVGEGTSMAVDRLSQVAVHDKLQVTRADVERAMAKLAEGSYGTCDACGEPIGEGRLEALPWAVLCVRDAGRLAG</sequence>
<evidence type="ECO:0000259" key="5">
    <source>
        <dbReference type="Pfam" id="PF01258"/>
    </source>
</evidence>
<reference evidence="6" key="1">
    <citation type="submission" date="2021-06" db="EMBL/GenBank/DDBJ databases">
        <title>Complete genome sequence of Nocardioides sp. G188.</title>
        <authorList>
            <person name="Im W.-T."/>
        </authorList>
    </citation>
    <scope>NUCLEOTIDE SEQUENCE</scope>
    <source>
        <strain evidence="6">G188</strain>
    </source>
</reference>
<organism evidence="6 7">
    <name type="scientific">Nocardioides panacis</name>
    <dbReference type="NCBI Taxonomy" id="2849501"/>
    <lineage>
        <taxon>Bacteria</taxon>
        <taxon>Bacillati</taxon>
        <taxon>Actinomycetota</taxon>
        <taxon>Actinomycetes</taxon>
        <taxon>Propionibacteriales</taxon>
        <taxon>Nocardioidaceae</taxon>
        <taxon>Nocardioides</taxon>
    </lineage>
</organism>
<dbReference type="GO" id="GO:0008270">
    <property type="term" value="F:zinc ion binding"/>
    <property type="evidence" value="ECO:0007669"/>
    <property type="project" value="UniProtKB-KW"/>
</dbReference>
<keyword evidence="7" id="KW-1185">Reference proteome</keyword>
<name>A0A975T155_9ACTN</name>
<dbReference type="Pfam" id="PF01258">
    <property type="entry name" value="zf-dskA_traR"/>
    <property type="match status" value="1"/>
</dbReference>
<keyword evidence="3" id="KW-0862">Zinc</keyword>
<protein>
    <submittedName>
        <fullName evidence="6">TraR/DksA C4-type zinc finger protein</fullName>
    </submittedName>
</protein>
<dbReference type="RefSeq" id="WP_216941353.1">
    <property type="nucleotide sequence ID" value="NZ_CP077062.1"/>
</dbReference>
<dbReference type="PANTHER" id="PTHR33823">
    <property type="entry name" value="RNA POLYMERASE-BINDING TRANSCRIPTION FACTOR DKSA-RELATED"/>
    <property type="match status" value="1"/>
</dbReference>
<evidence type="ECO:0000313" key="6">
    <source>
        <dbReference type="EMBL" id="QWZ09507.1"/>
    </source>
</evidence>
<evidence type="ECO:0000256" key="1">
    <source>
        <dbReference type="ARBA" id="ARBA00022723"/>
    </source>
</evidence>
<keyword evidence="2" id="KW-0863">Zinc-finger</keyword>
<accession>A0A975T155</accession>
<dbReference type="AlphaFoldDB" id="A0A975T155"/>
<feature type="zinc finger region" description="dksA C4-type" evidence="4">
    <location>
        <begin position="79"/>
        <end position="103"/>
    </location>
</feature>
<feature type="domain" description="Zinc finger DksA/TraR C4-type" evidence="5">
    <location>
        <begin position="74"/>
        <end position="101"/>
    </location>
</feature>
<dbReference type="Proteomes" id="UP000683575">
    <property type="component" value="Chromosome"/>
</dbReference>
<dbReference type="PANTHER" id="PTHR33823:SF4">
    <property type="entry name" value="GENERAL STRESS PROTEIN 16O"/>
    <property type="match status" value="1"/>
</dbReference>
<dbReference type="EMBL" id="CP077062">
    <property type="protein sequence ID" value="QWZ09507.1"/>
    <property type="molecule type" value="Genomic_DNA"/>
</dbReference>
<proteinExistence type="predicted"/>
<evidence type="ECO:0000256" key="4">
    <source>
        <dbReference type="PROSITE-ProRule" id="PRU00510"/>
    </source>
</evidence>
<evidence type="ECO:0000313" key="7">
    <source>
        <dbReference type="Proteomes" id="UP000683575"/>
    </source>
</evidence>
<evidence type="ECO:0000256" key="2">
    <source>
        <dbReference type="ARBA" id="ARBA00022771"/>
    </source>
</evidence>
<dbReference type="KEGG" id="nps:KRR39_07040"/>
<keyword evidence="1" id="KW-0479">Metal-binding</keyword>
<evidence type="ECO:0000256" key="3">
    <source>
        <dbReference type="ARBA" id="ARBA00022833"/>
    </source>
</evidence>
<dbReference type="PROSITE" id="PS51128">
    <property type="entry name" value="ZF_DKSA_2"/>
    <property type="match status" value="1"/>
</dbReference>